<gene>
    <name evidence="7" type="ORF">FHR32_007277</name>
</gene>
<dbReference type="PROSITE" id="PS51755">
    <property type="entry name" value="OMPR_PHOB"/>
    <property type="match status" value="1"/>
</dbReference>
<dbReference type="InterPro" id="IPR027417">
    <property type="entry name" value="P-loop_NTPase"/>
</dbReference>
<dbReference type="Pfam" id="PF03704">
    <property type="entry name" value="BTAD"/>
    <property type="match status" value="1"/>
</dbReference>
<feature type="DNA-binding region" description="OmpR/PhoB-type" evidence="5">
    <location>
        <begin position="1"/>
        <end position="97"/>
    </location>
</feature>
<keyword evidence="8" id="KW-1185">Reference proteome</keyword>
<reference evidence="7 8" key="1">
    <citation type="submission" date="2020-08" db="EMBL/GenBank/DDBJ databases">
        <title>Sequencing the genomes of 1000 actinobacteria strains.</title>
        <authorList>
            <person name="Klenk H.-P."/>
        </authorList>
    </citation>
    <scope>NUCLEOTIDE SEQUENCE [LARGE SCALE GENOMIC DNA]</scope>
    <source>
        <strain evidence="7 8">DSM 43023</strain>
    </source>
</reference>
<evidence type="ECO:0000256" key="1">
    <source>
        <dbReference type="ARBA" id="ARBA00005820"/>
    </source>
</evidence>
<dbReference type="InterPro" id="IPR016032">
    <property type="entry name" value="Sig_transdc_resp-reg_C-effctor"/>
</dbReference>
<dbReference type="Proteomes" id="UP000534286">
    <property type="component" value="Unassembled WGS sequence"/>
</dbReference>
<sequence>MRFRLLGPMRVEVDGSPVQITAPKQRTVLAMLLARAGHVVPVRSLVAEVWDERPPHSAVANLRTYLMQLRRLVPSADDPADERLVTTEAGYLLRVEPTEFDLSQFEALFAYGRQALARRDLGTAQDAYARALALWRGTAAEDVPLGPALREVIARLTDQYLSAVEEHTEIQLMLGGHTKAVRRLRELIGQHPLRERLYGQLMVALYRCGDVVGALDVFGMARRVLAEELGLDPGPDLRRLQQAVLHRDADLMSPDRPPTGGNTVVAGASDGRLRPRQLPREPTVFVGRATELARMLTVLRGHPEAGAEPPVLALHGPGGVGKSTLALRAAYAMADRYTDGQLYVDLQGSSPGLPPLQPAEVLGRFLRALGVPHGDIPAAPAEAATHYQSLLADRRVLIVLDNAVDAAQVAPLVPASGGCAALVTSRAALTTMEAVQVAVEVLDEADSVRMLAQLAGRSRVTAEAGAAAGITRRCGYHPLALRIAGARLAARPDWSLERFGERLRSRQRRLDELQAADLAIRSCFEISYETLRSGVSAAARAFRLFGVLDVPEVSLELAAALLDVEPKVAEAALDELTEVRLLEPVGDGRFRMHDLLRLFAAELAVAEDPPTDRVRAVRRALDWYLDLCRQVSDLVEPHLRPKVGPPDGRDTGVAFRSPAEAVRWFETEVPCLVAAVAQAATGEPEIARFVTDLMPLVRARATKCGHWRELETMTRLAIEVARRHGDRTGEAFTLTTLGVVEWRTGRIDAARDCLHRALELRRDLGDQEAEGLALHNLGWLSMRTGDLDDALDHITAGLRLIEAHGSNRTGMVRHNLGEVLLQLGRSPEAADCFERCLSVRRADRDLFGESITLAALGRAYCLLDRRGEALATFEDALSRCRETGNREDEWEVLLSRSEIWLRHGDPAAAVADLAQTLELTAQVGDIYGQAAATRQLARARAALGDSHAAAEDARRAEDLFATPGMRRDPVLEMLLTARL</sequence>
<dbReference type="SUPFAM" id="SSF46894">
    <property type="entry name" value="C-terminal effector domain of the bipartite response regulators"/>
    <property type="match status" value="1"/>
</dbReference>
<dbReference type="SMART" id="SM01043">
    <property type="entry name" value="BTAD"/>
    <property type="match status" value="1"/>
</dbReference>
<evidence type="ECO:0000256" key="5">
    <source>
        <dbReference type="PROSITE-ProRule" id="PRU01091"/>
    </source>
</evidence>
<dbReference type="InterPro" id="IPR051677">
    <property type="entry name" value="AfsR-DnrI-RedD_regulator"/>
</dbReference>
<dbReference type="PRINTS" id="PR00364">
    <property type="entry name" value="DISEASERSIST"/>
</dbReference>
<feature type="domain" description="OmpR/PhoB-type" evidence="6">
    <location>
        <begin position="1"/>
        <end position="97"/>
    </location>
</feature>
<dbReference type="Pfam" id="PF00931">
    <property type="entry name" value="NB-ARC"/>
    <property type="match status" value="1"/>
</dbReference>
<dbReference type="EMBL" id="JACHJU010000004">
    <property type="protein sequence ID" value="MBB4942877.1"/>
    <property type="molecule type" value="Genomic_DNA"/>
</dbReference>
<dbReference type="SMART" id="SM00862">
    <property type="entry name" value="Trans_reg_C"/>
    <property type="match status" value="1"/>
</dbReference>
<evidence type="ECO:0000259" key="6">
    <source>
        <dbReference type="PROSITE" id="PS51755"/>
    </source>
</evidence>
<dbReference type="InterPro" id="IPR001867">
    <property type="entry name" value="OmpR/PhoB-type_DNA-bd"/>
</dbReference>
<keyword evidence="3 5" id="KW-0238">DNA-binding</keyword>
<dbReference type="GO" id="GO:0006355">
    <property type="term" value="P:regulation of DNA-templated transcription"/>
    <property type="evidence" value="ECO:0007669"/>
    <property type="project" value="InterPro"/>
</dbReference>
<dbReference type="InterPro" id="IPR019734">
    <property type="entry name" value="TPR_rpt"/>
</dbReference>
<evidence type="ECO:0000313" key="7">
    <source>
        <dbReference type="EMBL" id="MBB4942877.1"/>
    </source>
</evidence>
<dbReference type="InterPro" id="IPR002182">
    <property type="entry name" value="NB-ARC"/>
</dbReference>
<organism evidence="7 8">
    <name type="scientific">Streptosporangium album</name>
    <dbReference type="NCBI Taxonomy" id="47479"/>
    <lineage>
        <taxon>Bacteria</taxon>
        <taxon>Bacillati</taxon>
        <taxon>Actinomycetota</taxon>
        <taxon>Actinomycetes</taxon>
        <taxon>Streptosporangiales</taxon>
        <taxon>Streptosporangiaceae</taxon>
        <taxon>Streptosporangium</taxon>
    </lineage>
</organism>
<dbReference type="GO" id="GO:0000160">
    <property type="term" value="P:phosphorelay signal transduction system"/>
    <property type="evidence" value="ECO:0007669"/>
    <property type="project" value="InterPro"/>
</dbReference>
<keyword evidence="4" id="KW-0804">Transcription</keyword>
<evidence type="ECO:0000256" key="2">
    <source>
        <dbReference type="ARBA" id="ARBA00023015"/>
    </source>
</evidence>
<evidence type="ECO:0000313" key="8">
    <source>
        <dbReference type="Proteomes" id="UP000534286"/>
    </source>
</evidence>
<dbReference type="SUPFAM" id="SSF52540">
    <property type="entry name" value="P-loop containing nucleoside triphosphate hydrolases"/>
    <property type="match status" value="1"/>
</dbReference>
<dbReference type="GO" id="GO:0003677">
    <property type="term" value="F:DNA binding"/>
    <property type="evidence" value="ECO:0007669"/>
    <property type="project" value="UniProtKB-UniRule"/>
</dbReference>
<protein>
    <submittedName>
        <fullName evidence="7">DNA-binding SARP family transcriptional activator</fullName>
    </submittedName>
</protein>
<name>A0A7W7S3M4_9ACTN</name>
<dbReference type="CDD" id="cd15831">
    <property type="entry name" value="BTAD"/>
    <property type="match status" value="1"/>
</dbReference>
<dbReference type="Gene3D" id="3.40.50.300">
    <property type="entry name" value="P-loop containing nucleotide triphosphate hydrolases"/>
    <property type="match status" value="1"/>
</dbReference>
<dbReference type="PANTHER" id="PTHR35807">
    <property type="entry name" value="TRANSCRIPTIONAL REGULATOR REDD-RELATED"/>
    <property type="match status" value="1"/>
</dbReference>
<dbReference type="InterPro" id="IPR011990">
    <property type="entry name" value="TPR-like_helical_dom_sf"/>
</dbReference>
<comment type="caution">
    <text evidence="7">The sequence shown here is derived from an EMBL/GenBank/DDBJ whole genome shotgun (WGS) entry which is preliminary data.</text>
</comment>
<dbReference type="SUPFAM" id="SSF48452">
    <property type="entry name" value="TPR-like"/>
    <property type="match status" value="3"/>
</dbReference>
<keyword evidence="2" id="KW-0805">Transcription regulation</keyword>
<dbReference type="Pfam" id="PF00486">
    <property type="entry name" value="Trans_reg_C"/>
    <property type="match status" value="1"/>
</dbReference>
<proteinExistence type="inferred from homology"/>
<evidence type="ECO:0000256" key="4">
    <source>
        <dbReference type="ARBA" id="ARBA00023163"/>
    </source>
</evidence>
<dbReference type="Pfam" id="PF13424">
    <property type="entry name" value="TPR_12"/>
    <property type="match status" value="2"/>
</dbReference>
<comment type="similarity">
    <text evidence="1">Belongs to the AfsR/DnrI/RedD regulatory family.</text>
</comment>
<accession>A0A7W7S3M4</accession>
<dbReference type="InterPro" id="IPR036388">
    <property type="entry name" value="WH-like_DNA-bd_sf"/>
</dbReference>
<dbReference type="PANTHER" id="PTHR35807:SF1">
    <property type="entry name" value="TRANSCRIPTIONAL REGULATOR REDD"/>
    <property type="match status" value="1"/>
</dbReference>
<dbReference type="RefSeq" id="WP_345006141.1">
    <property type="nucleotide sequence ID" value="NZ_BAABEK010000123.1"/>
</dbReference>
<dbReference type="Gene3D" id="1.25.40.10">
    <property type="entry name" value="Tetratricopeptide repeat domain"/>
    <property type="match status" value="2"/>
</dbReference>
<dbReference type="InterPro" id="IPR005158">
    <property type="entry name" value="BTAD"/>
</dbReference>
<dbReference type="AlphaFoldDB" id="A0A7W7S3M4"/>
<dbReference type="Gene3D" id="1.10.10.10">
    <property type="entry name" value="Winged helix-like DNA-binding domain superfamily/Winged helix DNA-binding domain"/>
    <property type="match status" value="1"/>
</dbReference>
<dbReference type="GO" id="GO:0043531">
    <property type="term" value="F:ADP binding"/>
    <property type="evidence" value="ECO:0007669"/>
    <property type="project" value="InterPro"/>
</dbReference>
<evidence type="ECO:0000256" key="3">
    <source>
        <dbReference type="ARBA" id="ARBA00023125"/>
    </source>
</evidence>
<dbReference type="SMART" id="SM00028">
    <property type="entry name" value="TPR"/>
    <property type="match status" value="7"/>
</dbReference>